<dbReference type="InterPro" id="IPR018378">
    <property type="entry name" value="C-type_lectin_CS"/>
</dbReference>
<evidence type="ECO:0000259" key="2">
    <source>
        <dbReference type="PROSITE" id="PS50041"/>
    </source>
</evidence>
<dbReference type="InterPro" id="IPR016187">
    <property type="entry name" value="CTDL_fold"/>
</dbReference>
<evidence type="ECO:0000256" key="1">
    <source>
        <dbReference type="ARBA" id="ARBA00023157"/>
    </source>
</evidence>
<dbReference type="InterPro" id="IPR050111">
    <property type="entry name" value="C-type_lectin/snaclec_domain"/>
</dbReference>
<feature type="domain" description="C-type lectin" evidence="2">
    <location>
        <begin position="195"/>
        <end position="308"/>
    </location>
</feature>
<dbReference type="InterPro" id="IPR016186">
    <property type="entry name" value="C-type_lectin-like/link_sf"/>
</dbReference>
<dbReference type="Gene3D" id="3.10.100.10">
    <property type="entry name" value="Mannose-Binding Protein A, subunit A"/>
    <property type="match status" value="1"/>
</dbReference>
<reference evidence="3 4" key="1">
    <citation type="submission" date="2020-06" db="EMBL/GenBank/DDBJ databases">
        <authorList>
            <person name="Li R."/>
            <person name="Bekaert M."/>
        </authorList>
    </citation>
    <scope>NUCLEOTIDE SEQUENCE [LARGE SCALE GENOMIC DNA]</scope>
    <source>
        <strain evidence="4">wild</strain>
    </source>
</reference>
<keyword evidence="4" id="KW-1185">Reference proteome</keyword>
<sequence length="313" mass="36413">MGFLHQDCRHSANQQKERSEAQMCKLQSDILTADTYKFQKKSCEDQFKFNKKMNATLKEAESWLDPSDDKSAHAKQRILVKGFHYRVCTDTVSKPEHFYKHTVVASAQSNTMGFVTTIILSIIGMITKDVVALSCLTDESKTKFEATRKALKNLQTSVDNRIRTLQNDIKSKVKKIDDDMGSIVSDFQKRQWKKYNDHCYYYGSDALTWFKAEQRCKQIGGHLAKIDDEAENKWVKDNRSKQTHYWIGLTDLKEGEWRWSYDQTLAKYKPWYSGWGSKGTSNNCGLLYHNCYTWLDVNCSSGYNYVCESHFCY</sequence>
<dbReference type="OrthoDB" id="6271941at2759"/>
<organism evidence="3 4">
    <name type="scientific">Mytilus coruscus</name>
    <name type="common">Sea mussel</name>
    <dbReference type="NCBI Taxonomy" id="42192"/>
    <lineage>
        <taxon>Eukaryota</taxon>
        <taxon>Metazoa</taxon>
        <taxon>Spiralia</taxon>
        <taxon>Lophotrochozoa</taxon>
        <taxon>Mollusca</taxon>
        <taxon>Bivalvia</taxon>
        <taxon>Autobranchia</taxon>
        <taxon>Pteriomorphia</taxon>
        <taxon>Mytilida</taxon>
        <taxon>Mytiloidea</taxon>
        <taxon>Mytilidae</taxon>
        <taxon>Mytilinae</taxon>
        <taxon>Mytilus</taxon>
    </lineage>
</organism>
<evidence type="ECO:0000313" key="4">
    <source>
        <dbReference type="Proteomes" id="UP000507470"/>
    </source>
</evidence>
<dbReference type="Proteomes" id="UP000507470">
    <property type="component" value="Unassembled WGS sequence"/>
</dbReference>
<dbReference type="SMART" id="SM00034">
    <property type="entry name" value="CLECT"/>
    <property type="match status" value="1"/>
</dbReference>
<proteinExistence type="predicted"/>
<evidence type="ECO:0000313" key="3">
    <source>
        <dbReference type="EMBL" id="CAC5421929.1"/>
    </source>
</evidence>
<dbReference type="EMBL" id="CACVKT020009453">
    <property type="protein sequence ID" value="CAC5421929.1"/>
    <property type="molecule type" value="Genomic_DNA"/>
</dbReference>
<dbReference type="PROSITE" id="PS50041">
    <property type="entry name" value="C_TYPE_LECTIN_2"/>
    <property type="match status" value="1"/>
</dbReference>
<dbReference type="InterPro" id="IPR001304">
    <property type="entry name" value="C-type_lectin-like"/>
</dbReference>
<dbReference type="PANTHER" id="PTHR22803">
    <property type="entry name" value="MANNOSE, PHOSPHOLIPASE, LECTIN RECEPTOR RELATED"/>
    <property type="match status" value="1"/>
</dbReference>
<dbReference type="Pfam" id="PF00059">
    <property type="entry name" value="Lectin_C"/>
    <property type="match status" value="1"/>
</dbReference>
<gene>
    <name evidence="3" type="ORF">MCOR_54013</name>
</gene>
<name>A0A6J8EMR9_MYTCO</name>
<accession>A0A6J8EMR9</accession>
<keyword evidence="1" id="KW-1015">Disulfide bond</keyword>
<protein>
    <submittedName>
        <fullName evidence="3">COLEC12</fullName>
    </submittedName>
</protein>
<dbReference type="AlphaFoldDB" id="A0A6J8EMR9"/>
<dbReference type="PROSITE" id="PS00615">
    <property type="entry name" value="C_TYPE_LECTIN_1"/>
    <property type="match status" value="1"/>
</dbReference>
<dbReference type="SUPFAM" id="SSF56436">
    <property type="entry name" value="C-type lectin-like"/>
    <property type="match status" value="1"/>
</dbReference>
<dbReference type="CDD" id="cd00037">
    <property type="entry name" value="CLECT"/>
    <property type="match status" value="1"/>
</dbReference>